<proteinExistence type="predicted"/>
<evidence type="ECO:0000313" key="2">
    <source>
        <dbReference type="Proteomes" id="UP000789901"/>
    </source>
</evidence>
<keyword evidence="2" id="KW-1185">Reference proteome</keyword>
<dbReference type="Proteomes" id="UP000789901">
    <property type="component" value="Unassembled WGS sequence"/>
</dbReference>
<name>A0ABN7XMF5_GIGMA</name>
<accession>A0ABN7XMF5</accession>
<comment type="caution">
    <text evidence="1">The sequence shown here is derived from an EMBL/GenBank/DDBJ whole genome shotgun (WGS) entry which is preliminary data.</text>
</comment>
<organism evidence="1 2">
    <name type="scientific">Gigaspora margarita</name>
    <dbReference type="NCBI Taxonomy" id="4874"/>
    <lineage>
        <taxon>Eukaryota</taxon>
        <taxon>Fungi</taxon>
        <taxon>Fungi incertae sedis</taxon>
        <taxon>Mucoromycota</taxon>
        <taxon>Glomeromycotina</taxon>
        <taxon>Glomeromycetes</taxon>
        <taxon>Diversisporales</taxon>
        <taxon>Gigasporaceae</taxon>
        <taxon>Gigaspora</taxon>
    </lineage>
</organism>
<dbReference type="InterPro" id="IPR027417">
    <property type="entry name" value="P-loop_NTPase"/>
</dbReference>
<reference evidence="1 2" key="1">
    <citation type="submission" date="2021-06" db="EMBL/GenBank/DDBJ databases">
        <authorList>
            <person name="Kallberg Y."/>
            <person name="Tangrot J."/>
            <person name="Rosling A."/>
        </authorList>
    </citation>
    <scope>NUCLEOTIDE SEQUENCE [LARGE SCALE GENOMIC DNA]</scope>
    <source>
        <strain evidence="1 2">120-4 pot B 10/14</strain>
    </source>
</reference>
<sequence length="126" mass="15212">IAANKKNQLTEGQYQDWQRQMSQKTKKQYSTLYNEGRQFSLKNIMQNQIKEGYDNLHEMLNHNQLKLNFIVIDRAIAVEKTTTCHWLKTWLQSYEQNVILREEIILQHKDLLEMFYKNPEKYGFAL</sequence>
<gene>
    <name evidence="1" type="ORF">GMARGA_LOCUS44342</name>
</gene>
<dbReference type="Gene3D" id="3.40.50.300">
    <property type="entry name" value="P-loop containing nucleotide triphosphate hydrolases"/>
    <property type="match status" value="1"/>
</dbReference>
<dbReference type="EMBL" id="CAJVQB010150240">
    <property type="protein sequence ID" value="CAG8855521.1"/>
    <property type="molecule type" value="Genomic_DNA"/>
</dbReference>
<feature type="non-terminal residue" evidence="1">
    <location>
        <position position="1"/>
    </location>
</feature>
<protein>
    <submittedName>
        <fullName evidence="1">39121_t:CDS:1</fullName>
    </submittedName>
</protein>
<evidence type="ECO:0000313" key="1">
    <source>
        <dbReference type="EMBL" id="CAG8855521.1"/>
    </source>
</evidence>